<evidence type="ECO:0000256" key="6">
    <source>
        <dbReference type="SAM" id="Phobius"/>
    </source>
</evidence>
<dbReference type="GO" id="GO:0022857">
    <property type="term" value="F:transmembrane transporter activity"/>
    <property type="evidence" value="ECO:0007669"/>
    <property type="project" value="InterPro"/>
</dbReference>
<evidence type="ECO:0000256" key="1">
    <source>
        <dbReference type="ARBA" id="ARBA00004651"/>
    </source>
</evidence>
<feature type="transmembrane region" description="Helical" evidence="6">
    <location>
        <begin position="34"/>
        <end position="55"/>
    </location>
</feature>
<sequence>MSLAASIISSTLNAGTPLLIAAVGILIHEKSGVLNLGIEGIMLLGAVAGFGTTLATGSFALGFLAGMGAGLLCGLLFAFFTIGMHANQYAAGLALALFGAGLSAFVGQPMQGAALPSRAELGIPGLESIPFVGEAFFSLHPMVYVALLLMAGVWYFLFKSRAGLVLRAVGEAPSSAYALGYPVRLIRFGAVLFGAVMSGLAGAYLSLVYTPLWVEGMVAGRGWIALALVTFATWRPARVVVGAYLFGGVTMLQFALQGMGVSVPPQFMSMTPYLATILVLVLISRNPMWIRLNVPASLGKPFAPHG</sequence>
<accession>A0A2Z6IBL2</accession>
<keyword evidence="8" id="KW-1185">Reference proteome</keyword>
<dbReference type="InterPro" id="IPR001851">
    <property type="entry name" value="ABC_transp_permease"/>
</dbReference>
<reference evidence="7 8" key="1">
    <citation type="journal article" date="2018" name="Int. J. Syst. Evol. Microbiol.">
        <title>Mesosutterella multiformis gen. nov., sp. nov., a member of the family Sutterellaceae and Sutterella megalosphaeroides sp. nov., isolated from human faeces.</title>
        <authorList>
            <person name="Sakamoto M."/>
            <person name="Ikeyama N."/>
            <person name="Kunihiro T."/>
            <person name="Iino T."/>
            <person name="Yuki M."/>
            <person name="Ohkuma M."/>
        </authorList>
    </citation>
    <scope>NUCLEOTIDE SEQUENCE [LARGE SCALE GENOMIC DNA]</scope>
    <source>
        <strain evidence="7 8">6FBBBH3</strain>
    </source>
</reference>
<feature type="transmembrane region" description="Helical" evidence="6">
    <location>
        <begin position="239"/>
        <end position="260"/>
    </location>
</feature>
<keyword evidence="2" id="KW-1003">Cell membrane</keyword>
<feature type="transmembrane region" description="Helical" evidence="6">
    <location>
        <begin position="135"/>
        <end position="157"/>
    </location>
</feature>
<proteinExistence type="predicted"/>
<evidence type="ECO:0000256" key="3">
    <source>
        <dbReference type="ARBA" id="ARBA00022692"/>
    </source>
</evidence>
<feature type="transmembrane region" description="Helical" evidence="6">
    <location>
        <begin position="212"/>
        <end position="232"/>
    </location>
</feature>
<dbReference type="GO" id="GO:0005886">
    <property type="term" value="C:plasma membrane"/>
    <property type="evidence" value="ECO:0007669"/>
    <property type="project" value="UniProtKB-SubCell"/>
</dbReference>
<organism evidence="7 8">
    <name type="scientific">Sutterella megalosphaeroides</name>
    <dbReference type="NCBI Taxonomy" id="2494234"/>
    <lineage>
        <taxon>Bacteria</taxon>
        <taxon>Pseudomonadati</taxon>
        <taxon>Pseudomonadota</taxon>
        <taxon>Betaproteobacteria</taxon>
        <taxon>Burkholderiales</taxon>
        <taxon>Sutterellaceae</taxon>
        <taxon>Sutterella</taxon>
    </lineage>
</organism>
<gene>
    <name evidence="7" type="ORF">SUTMEG_18460</name>
</gene>
<evidence type="ECO:0000256" key="2">
    <source>
        <dbReference type="ARBA" id="ARBA00022475"/>
    </source>
</evidence>
<dbReference type="OrthoDB" id="9792579at2"/>
<dbReference type="PANTHER" id="PTHR43370:SF2">
    <property type="entry name" value="ABC TRANSPORTER PERMEASE PROTEIN"/>
    <property type="match status" value="1"/>
</dbReference>
<dbReference type="EMBL" id="AP018786">
    <property type="protein sequence ID" value="BBF23955.1"/>
    <property type="molecule type" value="Genomic_DNA"/>
</dbReference>
<keyword evidence="4 6" id="KW-1133">Transmembrane helix</keyword>
<dbReference type="KEGG" id="sutt:SUTMEG_18460"/>
<feature type="transmembrane region" description="Helical" evidence="6">
    <location>
        <begin position="61"/>
        <end position="82"/>
    </location>
</feature>
<protein>
    <submittedName>
        <fullName evidence="7">ABC transporter permease</fullName>
    </submittedName>
</protein>
<keyword evidence="3 6" id="KW-0812">Transmembrane</keyword>
<dbReference type="CDD" id="cd06580">
    <property type="entry name" value="TM_PBP1_transp_TpRbsC_like"/>
    <property type="match status" value="1"/>
</dbReference>
<keyword evidence="5 6" id="KW-0472">Membrane</keyword>
<feature type="transmembrane region" description="Helical" evidence="6">
    <location>
        <begin position="266"/>
        <end position="283"/>
    </location>
</feature>
<feature type="transmembrane region" description="Helical" evidence="6">
    <location>
        <begin position="185"/>
        <end position="206"/>
    </location>
</feature>
<evidence type="ECO:0000256" key="5">
    <source>
        <dbReference type="ARBA" id="ARBA00023136"/>
    </source>
</evidence>
<dbReference type="Pfam" id="PF02653">
    <property type="entry name" value="BPD_transp_2"/>
    <property type="match status" value="1"/>
</dbReference>
<comment type="subcellular location">
    <subcellularLocation>
        <location evidence="1">Cell membrane</location>
        <topology evidence="1">Multi-pass membrane protein</topology>
    </subcellularLocation>
</comment>
<name>A0A2Z6IBL2_9BURK</name>
<dbReference type="AlphaFoldDB" id="A0A2Z6IBL2"/>
<feature type="transmembrane region" description="Helical" evidence="6">
    <location>
        <begin position="89"/>
        <end position="107"/>
    </location>
</feature>
<evidence type="ECO:0000256" key="4">
    <source>
        <dbReference type="ARBA" id="ARBA00022989"/>
    </source>
</evidence>
<dbReference type="Proteomes" id="UP000271003">
    <property type="component" value="Chromosome"/>
</dbReference>
<evidence type="ECO:0000313" key="7">
    <source>
        <dbReference type="EMBL" id="BBF23955.1"/>
    </source>
</evidence>
<dbReference type="RefSeq" id="WP_120177509.1">
    <property type="nucleotide sequence ID" value="NZ_AP018786.1"/>
</dbReference>
<evidence type="ECO:0000313" key="8">
    <source>
        <dbReference type="Proteomes" id="UP000271003"/>
    </source>
</evidence>
<dbReference type="PANTHER" id="PTHR43370">
    <property type="entry name" value="SUGAR ABC TRANSPORTER INTEGRAL MEMBRANE PROTEIN-RELATED"/>
    <property type="match status" value="1"/>
</dbReference>
<feature type="transmembrane region" description="Helical" evidence="6">
    <location>
        <begin position="6"/>
        <end position="27"/>
    </location>
</feature>